<keyword evidence="8" id="KW-0597">Phosphoprotein</keyword>
<keyword evidence="15 27" id="KW-0067">ATP-binding</keyword>
<feature type="coiled-coil region" evidence="28">
    <location>
        <begin position="209"/>
        <end position="243"/>
    </location>
</feature>
<protein>
    <recommendedName>
        <fullName evidence="29">Protein kinase domain-containing protein</fullName>
    </recommendedName>
</protein>
<dbReference type="InterPro" id="IPR013078">
    <property type="entry name" value="His_Pase_superF_clade-1"/>
</dbReference>
<dbReference type="InterPro" id="IPR043157">
    <property type="entry name" value="Dynein_AAA1S"/>
</dbReference>
<dbReference type="Gene3D" id="1.20.58.1120">
    <property type="match status" value="1"/>
</dbReference>
<dbReference type="Pfam" id="PF18199">
    <property type="entry name" value="Dynein_C"/>
    <property type="match status" value="2"/>
</dbReference>
<evidence type="ECO:0000256" key="22">
    <source>
        <dbReference type="ARBA" id="ARBA00023268"/>
    </source>
</evidence>
<dbReference type="FunFam" id="3.40.50.300:FF:000223">
    <property type="entry name" value="Dynein heavy chain 3, axonemal"/>
    <property type="match status" value="1"/>
</dbReference>
<dbReference type="Gene3D" id="4.10.1170.10">
    <property type="entry name" value="MAP kinase activated protein kinase 2"/>
    <property type="match status" value="1"/>
</dbReference>
<evidence type="ECO:0000256" key="19">
    <source>
        <dbReference type="ARBA" id="ARBA00023069"/>
    </source>
</evidence>
<keyword evidence="31" id="KW-1185">Reference proteome</keyword>
<dbReference type="GO" id="GO:0016787">
    <property type="term" value="F:hydrolase activity"/>
    <property type="evidence" value="ECO:0007669"/>
    <property type="project" value="UniProtKB-KW"/>
</dbReference>
<dbReference type="PANTHER" id="PTHR22878">
    <property type="entry name" value="DYNEIN HEAVY CHAIN 6, AXONEMAL-LIKE-RELATED"/>
    <property type="match status" value="1"/>
</dbReference>
<dbReference type="FunFam" id="3.20.180.20:FF:000003">
    <property type="entry name" value="Dynein heavy chain 12, axonemal"/>
    <property type="match status" value="1"/>
</dbReference>
<dbReference type="Gene3D" id="6.10.140.1060">
    <property type="match status" value="1"/>
</dbReference>
<dbReference type="Gene3D" id="1.10.8.710">
    <property type="match status" value="1"/>
</dbReference>
<dbReference type="InterPro" id="IPR035706">
    <property type="entry name" value="AAA_9"/>
</dbReference>
<feature type="non-terminal residue" evidence="30">
    <location>
        <position position="4322"/>
    </location>
</feature>
<dbReference type="InterPro" id="IPR011009">
    <property type="entry name" value="Kinase-like_dom_sf"/>
</dbReference>
<feature type="coiled-coil region" evidence="28">
    <location>
        <begin position="2417"/>
        <end position="2465"/>
    </location>
</feature>
<evidence type="ECO:0000256" key="25">
    <source>
        <dbReference type="ARBA" id="ARBA00048679"/>
    </source>
</evidence>
<dbReference type="Pfam" id="PF12781">
    <property type="entry name" value="AAA_9"/>
    <property type="match status" value="1"/>
</dbReference>
<dbReference type="Gene3D" id="1.20.920.30">
    <property type="match status" value="1"/>
</dbReference>
<dbReference type="SUPFAM" id="SSF53254">
    <property type="entry name" value="Phosphoglycerate mutase-like"/>
    <property type="match status" value="1"/>
</dbReference>
<dbReference type="InterPro" id="IPR041589">
    <property type="entry name" value="DNAH3_AAA_lid_1"/>
</dbReference>
<dbReference type="OrthoDB" id="447173at2759"/>
<gene>
    <name evidence="30" type="ORF">NHX12_030343</name>
</gene>
<dbReference type="Gene3D" id="1.20.140.100">
    <property type="entry name" value="Dynein heavy chain, N-terminal domain 2"/>
    <property type="match status" value="1"/>
</dbReference>
<evidence type="ECO:0000256" key="6">
    <source>
        <dbReference type="ARBA" id="ARBA00022490"/>
    </source>
</evidence>
<keyword evidence="12 27" id="KW-0547">Nucleotide-binding</keyword>
<organism evidence="30 31">
    <name type="scientific">Muraenolepis orangiensis</name>
    <name type="common">Patagonian moray cod</name>
    <dbReference type="NCBI Taxonomy" id="630683"/>
    <lineage>
        <taxon>Eukaryota</taxon>
        <taxon>Metazoa</taxon>
        <taxon>Chordata</taxon>
        <taxon>Craniata</taxon>
        <taxon>Vertebrata</taxon>
        <taxon>Euteleostomi</taxon>
        <taxon>Actinopterygii</taxon>
        <taxon>Neopterygii</taxon>
        <taxon>Teleostei</taxon>
        <taxon>Neoteleostei</taxon>
        <taxon>Acanthomorphata</taxon>
        <taxon>Zeiogadaria</taxon>
        <taxon>Gadariae</taxon>
        <taxon>Gadiformes</taxon>
        <taxon>Muraenolepidoidei</taxon>
        <taxon>Muraenolepididae</taxon>
        <taxon>Muraenolepis</taxon>
    </lineage>
</organism>
<evidence type="ECO:0000256" key="9">
    <source>
        <dbReference type="ARBA" id="ARBA00022679"/>
    </source>
</evidence>
<keyword evidence="17" id="KW-0243">Dynein</keyword>
<evidence type="ECO:0000256" key="5">
    <source>
        <dbReference type="ARBA" id="ARBA00008887"/>
    </source>
</evidence>
<keyword evidence="14" id="KW-0378">Hydrolase</keyword>
<evidence type="ECO:0000256" key="27">
    <source>
        <dbReference type="PROSITE-ProRule" id="PRU10141"/>
    </source>
</evidence>
<dbReference type="GO" id="GO:0003873">
    <property type="term" value="F:6-phosphofructo-2-kinase activity"/>
    <property type="evidence" value="ECO:0007669"/>
    <property type="project" value="InterPro"/>
</dbReference>
<accession>A0A9Q0IMP8</accession>
<dbReference type="InterPro" id="IPR024317">
    <property type="entry name" value="Dynein_heavy_chain_D4_dom"/>
</dbReference>
<keyword evidence="16" id="KW-0282">Flagellum</keyword>
<dbReference type="InterPro" id="IPR042228">
    <property type="entry name" value="Dynein_linker_3"/>
</dbReference>
<dbReference type="GO" id="GO:0005524">
    <property type="term" value="F:ATP binding"/>
    <property type="evidence" value="ECO:0007669"/>
    <property type="project" value="UniProtKB-UniRule"/>
</dbReference>
<evidence type="ECO:0000256" key="3">
    <source>
        <dbReference type="ARBA" id="ARBA00006692"/>
    </source>
</evidence>
<keyword evidence="19" id="KW-0969">Cilium</keyword>
<dbReference type="GO" id="GO:0005930">
    <property type="term" value="C:axoneme"/>
    <property type="evidence" value="ECO:0007669"/>
    <property type="project" value="UniProtKB-SubCell"/>
</dbReference>
<evidence type="ECO:0000256" key="21">
    <source>
        <dbReference type="ARBA" id="ARBA00023212"/>
    </source>
</evidence>
<evidence type="ECO:0000256" key="10">
    <source>
        <dbReference type="ARBA" id="ARBA00022701"/>
    </source>
</evidence>
<dbReference type="Gene3D" id="3.40.50.300">
    <property type="entry name" value="P-loop containing nucleotide triphosphate hydrolases"/>
    <property type="match status" value="7"/>
</dbReference>
<comment type="similarity">
    <text evidence="5">Belongs to the dynein heavy chain family.</text>
</comment>
<dbReference type="GO" id="GO:0045505">
    <property type="term" value="F:dynein intermediate chain binding"/>
    <property type="evidence" value="ECO:0007669"/>
    <property type="project" value="InterPro"/>
</dbReference>
<dbReference type="FunFam" id="1.10.8.1220:FF:000001">
    <property type="entry name" value="Dynein axonemal heavy chain 5"/>
    <property type="match status" value="1"/>
</dbReference>
<dbReference type="Pfam" id="PF12774">
    <property type="entry name" value="AAA_6"/>
    <property type="match status" value="1"/>
</dbReference>
<dbReference type="InterPro" id="IPR004273">
    <property type="entry name" value="Dynein_heavy_D6_P-loop"/>
</dbReference>
<dbReference type="InterPro" id="IPR027417">
    <property type="entry name" value="P-loop_NTPase"/>
</dbReference>
<comment type="caution">
    <text evidence="30">The sequence shown here is derived from an EMBL/GenBank/DDBJ whole genome shotgun (WGS) entry which is preliminary data.</text>
</comment>
<evidence type="ECO:0000256" key="12">
    <source>
        <dbReference type="ARBA" id="ARBA00022741"/>
    </source>
</evidence>
<comment type="catalytic activity">
    <reaction evidence="25">
        <text>L-seryl-[protein] + ATP = O-phospho-L-seryl-[protein] + ADP + H(+)</text>
        <dbReference type="Rhea" id="RHEA:17989"/>
        <dbReference type="Rhea" id="RHEA-COMP:9863"/>
        <dbReference type="Rhea" id="RHEA-COMP:11604"/>
        <dbReference type="ChEBI" id="CHEBI:15378"/>
        <dbReference type="ChEBI" id="CHEBI:29999"/>
        <dbReference type="ChEBI" id="CHEBI:30616"/>
        <dbReference type="ChEBI" id="CHEBI:83421"/>
        <dbReference type="ChEBI" id="CHEBI:456216"/>
        <dbReference type="EC" id="2.7.11.1"/>
    </reaction>
</comment>
<dbReference type="InterPro" id="IPR041466">
    <property type="entry name" value="Dynein_AAA5_ext"/>
</dbReference>
<evidence type="ECO:0000313" key="31">
    <source>
        <dbReference type="Proteomes" id="UP001148018"/>
    </source>
</evidence>
<keyword evidence="21" id="KW-0206">Cytoskeleton</keyword>
<keyword evidence="7" id="KW-0723">Serine/threonine-protein kinase</keyword>
<dbReference type="InterPro" id="IPR013602">
    <property type="entry name" value="Dynein_heavy_linker"/>
</dbReference>
<dbReference type="InterPro" id="IPR024743">
    <property type="entry name" value="Dynein_HC_stalk"/>
</dbReference>
<evidence type="ECO:0000256" key="24">
    <source>
        <dbReference type="ARBA" id="ARBA00047899"/>
    </source>
</evidence>
<evidence type="ECO:0000256" key="26">
    <source>
        <dbReference type="PIRSR" id="PIRSR613078-2"/>
    </source>
</evidence>
<dbReference type="PRINTS" id="PR00991">
    <property type="entry name" value="6PFRUCTKNASE"/>
</dbReference>
<dbReference type="InterPro" id="IPR042222">
    <property type="entry name" value="Dynein_2_N"/>
</dbReference>
<evidence type="ECO:0000256" key="8">
    <source>
        <dbReference type="ARBA" id="ARBA00022553"/>
    </source>
</evidence>
<dbReference type="GO" id="GO:0004674">
    <property type="term" value="F:protein serine/threonine kinase activity"/>
    <property type="evidence" value="ECO:0007669"/>
    <property type="project" value="UniProtKB-KW"/>
</dbReference>
<dbReference type="GO" id="GO:0008569">
    <property type="term" value="F:minus-end-directed microtubule motor activity"/>
    <property type="evidence" value="ECO:0007669"/>
    <property type="project" value="InterPro"/>
</dbReference>
<dbReference type="FunFam" id="3.30.200.20:FF:000156">
    <property type="entry name" value="MAP kinase-activated protein kinase 3"/>
    <property type="match status" value="1"/>
</dbReference>
<evidence type="ECO:0000256" key="14">
    <source>
        <dbReference type="ARBA" id="ARBA00022801"/>
    </source>
</evidence>
<dbReference type="GO" id="GO:0031514">
    <property type="term" value="C:motile cilium"/>
    <property type="evidence" value="ECO:0007669"/>
    <property type="project" value="UniProtKB-SubCell"/>
</dbReference>
<evidence type="ECO:0000259" key="29">
    <source>
        <dbReference type="PROSITE" id="PS50011"/>
    </source>
</evidence>
<comment type="similarity">
    <text evidence="4">In the C-terminal section; belongs to the phosphoglycerate mutase family.</text>
</comment>
<dbReference type="InterPro" id="IPR013079">
    <property type="entry name" value="6Phosfructo_kin"/>
</dbReference>
<dbReference type="InterPro" id="IPR000719">
    <property type="entry name" value="Prot_kinase_dom"/>
</dbReference>
<dbReference type="FunFam" id="3.40.50.300:FF:001328">
    <property type="entry name" value="Dynein heavy chain 6, axonemal"/>
    <property type="match status" value="1"/>
</dbReference>
<evidence type="ECO:0000256" key="20">
    <source>
        <dbReference type="ARBA" id="ARBA00023175"/>
    </source>
</evidence>
<dbReference type="Gene3D" id="3.10.490.20">
    <property type="match status" value="1"/>
</dbReference>
<dbReference type="InterPro" id="IPR027442">
    <property type="entry name" value="MAPKAPK_C"/>
</dbReference>
<evidence type="ECO:0000256" key="1">
    <source>
        <dbReference type="ARBA" id="ARBA00004230"/>
    </source>
</evidence>
<feature type="domain" description="Protein kinase" evidence="29">
    <location>
        <begin position="3568"/>
        <end position="3824"/>
    </location>
</feature>
<dbReference type="EMBL" id="JANIIK010000046">
    <property type="protein sequence ID" value="KAJ3602591.1"/>
    <property type="molecule type" value="Genomic_DNA"/>
</dbReference>
<dbReference type="Pfam" id="PF18198">
    <property type="entry name" value="AAA_lid_11"/>
    <property type="match status" value="1"/>
</dbReference>
<evidence type="ECO:0000256" key="23">
    <source>
        <dbReference type="ARBA" id="ARBA00023273"/>
    </source>
</evidence>
<evidence type="ECO:0000256" key="18">
    <source>
        <dbReference type="ARBA" id="ARBA00023054"/>
    </source>
</evidence>
<evidence type="ECO:0000256" key="16">
    <source>
        <dbReference type="ARBA" id="ARBA00022846"/>
    </source>
</evidence>
<evidence type="ECO:0000256" key="2">
    <source>
        <dbReference type="ARBA" id="ARBA00004430"/>
    </source>
</evidence>
<feature type="binding site" evidence="26">
    <location>
        <begin position="4113"/>
        <end position="4120"/>
    </location>
    <ligand>
        <name>substrate</name>
    </ligand>
</feature>
<dbReference type="FunFam" id="1.20.58.1120:FF:000005">
    <property type="entry name" value="Dynein, axonemal, heavy chain 12"/>
    <property type="match status" value="1"/>
</dbReference>
<dbReference type="Gene3D" id="1.20.1270.280">
    <property type="match status" value="1"/>
</dbReference>
<dbReference type="InterPro" id="IPR042219">
    <property type="entry name" value="AAA_lid_11_sf"/>
</dbReference>
<evidence type="ECO:0000256" key="7">
    <source>
        <dbReference type="ARBA" id="ARBA00022527"/>
    </source>
</evidence>
<dbReference type="Pfam" id="PF03028">
    <property type="entry name" value="Dynein_heavy"/>
    <property type="match status" value="1"/>
</dbReference>
<dbReference type="InterPro" id="IPR008271">
    <property type="entry name" value="Ser/Thr_kinase_AS"/>
</dbReference>
<dbReference type="Pfam" id="PF17852">
    <property type="entry name" value="Dynein_AAA_lid"/>
    <property type="match status" value="1"/>
</dbReference>
<keyword evidence="22" id="KW-0511">Multifunctional enzyme</keyword>
<feature type="binding site" evidence="27">
    <location>
        <position position="3597"/>
    </location>
    <ligand>
        <name>ATP</name>
        <dbReference type="ChEBI" id="CHEBI:30616"/>
    </ligand>
</feature>
<sequence>VSLFLRETWVCTLCETISSQLGSIKLGWFSLKQPWMSFQMSKLCRLLSVVHYSQQDAMRYLVQGSLQGLARLVLDTCHCVLAVPPHLVWGSDLIASPYRPKKNPLFLVDLLLDQTGVHYSTLLENFESSVVNLLDKGVLATHNVPQLSQFVMKHLFFRGVPPLRSVGLWEAFVCDVKEKVGGALRQACGLLRAYAAEYEQYLELHNSDVETLLRARKHGEQTAQEAKKEVVELLKEKERLESRLPSLIVIGPFAVSVEAVRQALSKKLRALADRLLDCLATKIRKQVDLACEQCKAISKRLCEKPSSVEELAEQREWMQQIPDLLKSHQGVLEKVLSDYDQMDEFSYSLTNQDFNAKWAAIGWPQKIVTQMEAVVVQHAEDEQSFHKIQLVDQNNFQERLDSLQMAVAGFSAHTDLGRAHETANEVRRLGKQLKESQALAQTYNNRERLLGSPITNYDRLQKMIKEFQPFRDLWATASDWLRWHDGWMNGPLAAIDPELLERSADEAAKTMQKCVKQFKDIPDCQAVVVDICGKMEDFRPSIPLIQSLRNTGMRMHHWQLLSDTIGVNVKPEANLTFSRCLEMGLHHHVEEVTRVAEAAGKEYAIEQALNKMEKDWSVVAFEVVAHKDTGTYILKSPDEASQLLDDHMDVLEEWLTCQRSWLYLEPIFSSDDINQQLPVEAKRYQTMEKRWRRIMKSAFDNRQVIDLCPDARLLDSLKECNKLLEQVQKGLSQYLETKRGSFPRFYFLSDDELLEILSQTKDPTAVQPHLRKCFENIARLKFQPDLQITHMYSGEGEEVELVQPVRPSGNVEDWLRDVEKSMKASLRDSIQRSLKGYTERPRTEWVLSWPGQVVIAGCQVFWTNEVAQALEQGDLAQRLYPQLQTQLGDLVQLVRSGLSNMQRAVLSALIVIEVHAKDVVAKLVEEGVSGVNAFEWISQLRYYWAKEDLYARAVNAEFLYGYEYLGNSGRLVITPLTDRCYLTLTGALHLKFGGAPAGPAGTGKTETTKDLGKALAIQTVVFNCSDQLDFIAMGKLLKGLASSGAWACFDEFNRIDVEVLSVVAQQITTIQKAQQQRVERFVFEGAEIALVPSCAVFITMNPGYAGRTELPDNLKALFRPVAMMVPDYAMIAEISLYSFGFSDAKVLSKKITTTFKLSSEQLSAQDHYDFGMRAVKTVISAAGNLKRENPDMDEELICLRAIRDVNVPKFLQDDLKLFTGIVSDLFPKIKEEPIDYGTLEESIRNVCTKRNLKDVDGYITKCIQLYETTVVRHGLMLVGPAGSGKTKCYEILGAAITTLKGQPSVSGGVYEEVKMFVLNPKSITMGQLYGEFDLLTHEWTDGILSSLIRGGAVSMDEDKKWYMFDGPVDAVWIENMNTVLDDNKKLCLSSGEIMKLTDVMTMMFEVQDLAVASPATVSRCGMVYLEPGILGLAPFTECWLRQLPGALTPHAERLDSLFTSFLQDSITFVRKSVKEVISSVDSNVTRSLLNLMDCFFKPFLPAEGVKPHSKEKLSRLGELIEPWFVFSLVWSVGATGDGDSRLRFSAWLRGKMAEEKVHLRFPEEGVVYDYRLDDAGISNLVDDDEDDQGKKVRWVDWMEGVPNMVITPETSYADIIVPTLDTVRTSFLLDMLLTNRKPVLCVGPTGTGKTLTMSDKLLNNMPAEYITHFLNFSARTSANQTQDYIDSKLDKRRKGVFGPPLGKYFVFFIDDLNMPMLETYGAQPPIELLRQWMDHGGWYDRKQIGTFKQLVDINFACAMGPPGGGRNPVTQRFTRHFNLLSITEMEDASKTKIFSTILGSWMVEATLKVYATITSQLLPTPAKSHYTFNLRDLSKVFQGVLMAEASSVEDKVQLLRLWYHESCRVFQDRLVSPEDRDWFDRLLLTRVEELGCSAEEVVPSRPVLYGDFMDPGADRKVYALMDDKEKLVSVMEEYMEDYNQASSAGGPMKLVLFMDAVQHVCSLSRLLRQPLGNALLLGNYGHTEWREDIKGIMMKAGLNNQQITFLFVDTQIKSESFLEDVNGILNSGDVPNLYAADEQERILSTMRPVVQTLGQQPTKANMMAAYIRRVRSNIHTVLCMRARLRQFPSLVTCCTIDWFSAWPQEALQSVATSFLSELPELEASPAVMTGLTSMCVKIHQSVAEKCGQYLAELSRHNYVTPKSYLELLSVFSALIGRKKQELHSARQRMKTGLDKLLSTAEDVSKMQEDLEGMGPLLEEAARDTEATMQKIKVDTVVAEETRTEVQAEEAKAEEKARVAGAIAAEAKKDLDEALPALDAALTSLKSLNKSDVTEVRALLRPPHGVKLVVEAVCIMKDIKPKKVAGEKPGTKVDDYWDPGKALLQDPGKFLEGLFKFDKENIPDSVIRLIKPYIDNEEFQPDHIAKVSKACTSICQWVRAMYLYHTVSKAVEPKRHALKGAQEDLDATQLILDDAKQKLSAVEEGIAALQAKYHDCLAKRDELQAKCQLCEGRLVRADKLIGGLADEKVRWKETVQHLDYMVNNVSGDVLLSAGYVAYLGPFTGEYRAAMAEEWLRGFRDLGVPHTQEPNLISTLGDPVKIRSWQITGLPNDSLSVENGVITQYSQRWPLFIDPQGQANKWIKNMGLEVLKLSDRDFLRSLENAIRFGKPCLLENVGEELDPALEPVLLRQTFKQQGSTVLKLGDTVIPYHHHFKIYVTSKLPNPHYSPEISTNVTLINFTLSPSGLEDQLLGLVVAEERPDLEEVKNQLIVSGARMKQELKDIEDQILFRLSSSEGNPVDDEELIRVLGASKIKAAEIQAKVAVGEETERNIDATRQEYMPVAVRTQILFFCVSDLSSVDPMYQYCLEWFLGIFVAGIANSETADTVEQRIVNINHFFTFSLYSNVCRSLFEKHKLMFAFLLCARIMMNDNQMDMAEWRYLLSGGVSSQQLPNPASDWLSDRAWQDVLALSALPNFSSLADCFPTHTQHFKRIFDSNQPHREPLPGELDSRLDQFQRLLLLRCLRADRLTHGLQDFVSSQLGQRFIEPQTSDLSVVFKESSPSVPLIFVISPGTDPAADLYKFADAMKFSKKMNAISLGQGQGPWAEALMHSAMETGKWVFFQNCHLAPSWMPSLERLIENIQPKTVHRDFRLWLTSLPSDKFPVAILQNGSKMAIEPPRGIKANLLKTYLSLTDEFLGSCSKRRKFGPLGFNIPYEFTDGDLRICISQLKMFLDESQDVPYKVLKYTAGQINYGGRVTDDWDRRCLLSVLEDFYCPHVLQPGHHYTASGDYRQIDTQLDVKDYLAYIRSLPINDTPEIFGLHDNANISFAQNETFALLGALVRLQPRASSSGGKTQEEIVEEIVSGIAERIPKPICVQEVLSKYPVLYEESMNTVLLQEVISLGDILKALKGLVAYPSLKPLASWVTDLLQRISFLQDWISQGTPCVFWISGLFFPQAFLTGTLQNYARQTLLSIDTIGFHFKVMPTPAADIRERPDRGCYIHGLYLEGARWDPQAGLLALSRPKELYTEMAVIWMIPQADRKPPTSGVYVCPIYKTLTRAGTLSTTGHSTNYVMSVELPSDQPQTHWIKQGSKLEIKRNAVTDDYKISTQVLGLGINGKVLQCYNKKTGEKCALKILYDSPKARREVELHWRVSGGAHIVRILSLYENMHHGKKCLLIIMECMQEGELFSRIQARGDQAFTEKEASEIMRDIGNAIHFLHHINIAHRDIKPENLLYTTEHGNGILKLTDFGFAKETTMQNTLQTPCYTPYYVGPEKYDKSCDMWSLGVIMYILLCGFPPFYSNTGQAISPGMKRRIRMGQYEFPNPEWAEVSQQAKDLIHQLLKTDPNERMTIAHFMNHPWINQSMAVPSTPLHTTRVLTEDRELWDDVKVKIKDLDTSSNPLLNKRRKKALISSRRDGRPAGTEPPVCMTNCPTLIVTVGLPARGKTYISKKLTRYLNWIGVPTREFNVGQYRREYTKIYKSFEFFRPDNEEGLKIRQHCASVALNDVRQYLAVEGGQVAVFDATNTTRERRMTIFQFAEQNGFKVFFVESICEDPLVIQENIVQVKLGSPDYTNCNTEEAVVDFMKRIQCYENSYQTLDEVLDRDLSYIKIMDVGRRYLVNRVLDHIQSRIVYYLMNIHITPRSIYLCRHGESELNIKGRIGGDSGLSARGKEFAKFLGQFIKAQGISDLKVWTSQMKRTIQTAEALDVPYEQWKVLNEIDAEMMYEEIQESHPLEFALRDQDKYRYRYPKGESYEDLVQRLEPAIMELERQENVLVICHQAVLRCLLAYFLDKTAEELPYLKCPLHTVMKLTPVAYGCKVESICLNVEAVNTHREKPENVQVSRMSKEALRTVPAHQ</sequence>
<dbReference type="FunFam" id="1.20.920.20:FF:000006">
    <property type="entry name" value="Dynein, axonemal, heavy chain 6"/>
    <property type="match status" value="1"/>
</dbReference>
<dbReference type="Pfam" id="PF08393">
    <property type="entry name" value="DHC_N2"/>
    <property type="match status" value="1"/>
</dbReference>
<dbReference type="Pfam" id="PF12780">
    <property type="entry name" value="AAA_8"/>
    <property type="match status" value="1"/>
</dbReference>
<dbReference type="Gene3D" id="1.10.8.1220">
    <property type="match status" value="1"/>
</dbReference>
<dbReference type="FunFam" id="3.40.50.300:FF:000047">
    <property type="entry name" value="6-phosphofructo-2-kinase/fructose-2, 6-bisphosphatase 3 isoform 2"/>
    <property type="match status" value="1"/>
</dbReference>
<dbReference type="Pfam" id="PF12777">
    <property type="entry name" value="MT"/>
    <property type="match status" value="1"/>
</dbReference>
<keyword evidence="23" id="KW-0966">Cell projection</keyword>
<dbReference type="InterPro" id="IPR003094">
    <property type="entry name" value="6Pfruct_kin"/>
</dbReference>
<dbReference type="SMART" id="SM00855">
    <property type="entry name" value="PGAM"/>
    <property type="match status" value="1"/>
</dbReference>
<dbReference type="Gene3D" id="3.30.200.20">
    <property type="entry name" value="Phosphorylase Kinase, domain 1"/>
    <property type="match status" value="1"/>
</dbReference>
<dbReference type="InterPro" id="IPR041228">
    <property type="entry name" value="Dynein_C"/>
</dbReference>
<dbReference type="CDD" id="cd07067">
    <property type="entry name" value="HP_PGM_like"/>
    <property type="match status" value="1"/>
</dbReference>
<keyword evidence="18 28" id="KW-0175">Coiled coil</keyword>
<keyword evidence="13" id="KW-0418">Kinase</keyword>
<keyword evidence="10" id="KW-0493">Microtubule</keyword>
<dbReference type="PROSITE" id="PS50011">
    <property type="entry name" value="PROTEIN_KINASE_DOM"/>
    <property type="match status" value="1"/>
</dbReference>
<dbReference type="GO" id="GO:0006000">
    <property type="term" value="P:fructose metabolic process"/>
    <property type="evidence" value="ECO:0007669"/>
    <property type="project" value="InterPro"/>
</dbReference>
<dbReference type="Gene3D" id="3.20.180.20">
    <property type="entry name" value="Dynein heavy chain, N-terminal domain 2"/>
    <property type="match status" value="1"/>
</dbReference>
<dbReference type="SMART" id="SM00220">
    <property type="entry name" value="S_TKc"/>
    <property type="match status" value="1"/>
</dbReference>
<dbReference type="Gene3D" id="1.10.287.2620">
    <property type="match status" value="1"/>
</dbReference>
<dbReference type="GO" id="GO:0051959">
    <property type="term" value="F:dynein light intermediate chain binding"/>
    <property type="evidence" value="ECO:0007669"/>
    <property type="project" value="InterPro"/>
</dbReference>
<dbReference type="InterPro" id="IPR029033">
    <property type="entry name" value="His_PPase_superfam"/>
</dbReference>
<dbReference type="Pfam" id="PF00069">
    <property type="entry name" value="Pkinase"/>
    <property type="match status" value="1"/>
</dbReference>
<dbReference type="Proteomes" id="UP001148018">
    <property type="component" value="Unassembled WGS sequence"/>
</dbReference>
<dbReference type="FunFam" id="3.40.50.300:FF:000044">
    <property type="entry name" value="Dynein heavy chain 5, axonemal"/>
    <property type="match status" value="1"/>
</dbReference>
<dbReference type="InterPro" id="IPR035699">
    <property type="entry name" value="AAA_6"/>
</dbReference>
<comment type="catalytic activity">
    <reaction evidence="24">
        <text>L-threonyl-[protein] + ATP = O-phospho-L-threonyl-[protein] + ADP + H(+)</text>
        <dbReference type="Rhea" id="RHEA:46608"/>
        <dbReference type="Rhea" id="RHEA-COMP:11060"/>
        <dbReference type="Rhea" id="RHEA-COMP:11605"/>
        <dbReference type="ChEBI" id="CHEBI:15378"/>
        <dbReference type="ChEBI" id="CHEBI:30013"/>
        <dbReference type="ChEBI" id="CHEBI:30616"/>
        <dbReference type="ChEBI" id="CHEBI:61977"/>
        <dbReference type="ChEBI" id="CHEBI:456216"/>
        <dbReference type="EC" id="2.7.11.1"/>
    </reaction>
</comment>
<dbReference type="InterPro" id="IPR026983">
    <property type="entry name" value="DHC"/>
</dbReference>
<dbReference type="InterPro" id="IPR017441">
    <property type="entry name" value="Protein_kinase_ATP_BS"/>
</dbReference>
<dbReference type="PROSITE" id="PS00175">
    <property type="entry name" value="PG_MUTASE"/>
    <property type="match status" value="1"/>
</dbReference>
<dbReference type="PROSITE" id="PS00107">
    <property type="entry name" value="PROTEIN_KINASE_ATP"/>
    <property type="match status" value="1"/>
</dbReference>
<dbReference type="SUPFAM" id="SSF52540">
    <property type="entry name" value="P-loop containing nucleoside triphosphate hydrolases"/>
    <property type="match status" value="5"/>
</dbReference>
<evidence type="ECO:0000256" key="13">
    <source>
        <dbReference type="ARBA" id="ARBA00022777"/>
    </source>
</evidence>
<evidence type="ECO:0000256" key="4">
    <source>
        <dbReference type="ARBA" id="ARBA00008408"/>
    </source>
</evidence>
<evidence type="ECO:0000256" key="11">
    <source>
        <dbReference type="ARBA" id="ARBA00022737"/>
    </source>
</evidence>
<dbReference type="PROSITE" id="PS00108">
    <property type="entry name" value="PROTEIN_KINASE_ST"/>
    <property type="match status" value="1"/>
</dbReference>
<dbReference type="GO" id="GO:0005874">
    <property type="term" value="C:microtubule"/>
    <property type="evidence" value="ECO:0007669"/>
    <property type="project" value="UniProtKB-KW"/>
</dbReference>
<dbReference type="GO" id="GO:0007018">
    <property type="term" value="P:microtubule-based movement"/>
    <property type="evidence" value="ECO:0007669"/>
    <property type="project" value="InterPro"/>
</dbReference>
<dbReference type="InterPro" id="IPR043160">
    <property type="entry name" value="Dynein_C_barrel"/>
</dbReference>
<dbReference type="FunFam" id="3.10.490.20:FF:000001">
    <property type="entry name" value="dynein heavy chain 7, axonemal"/>
    <property type="match status" value="1"/>
</dbReference>
<dbReference type="SUPFAM" id="SSF56112">
    <property type="entry name" value="Protein kinase-like (PK-like)"/>
    <property type="match status" value="1"/>
</dbReference>
<dbReference type="Pfam" id="PF00300">
    <property type="entry name" value="His_Phos_1"/>
    <property type="match status" value="1"/>
</dbReference>
<dbReference type="FunFam" id="1.10.510.10:FF:000094">
    <property type="entry name" value="MAP kinase-activated protein kinase 2"/>
    <property type="match status" value="1"/>
</dbReference>
<dbReference type="FunFam" id="3.40.50.1240:FF:000001">
    <property type="entry name" value="6-phosphofructo-2-kinase/fructose-2, 6-bisphosphatase 3 isoform 2"/>
    <property type="match status" value="1"/>
</dbReference>
<reference evidence="30" key="1">
    <citation type="submission" date="2022-07" db="EMBL/GenBank/DDBJ databases">
        <title>Chromosome-level genome of Muraenolepis orangiensis.</title>
        <authorList>
            <person name="Kim J."/>
        </authorList>
    </citation>
    <scope>NUCLEOTIDE SEQUENCE</scope>
    <source>
        <strain evidence="30">KU_S4_2022</strain>
        <tissue evidence="30">Muscle</tissue>
    </source>
</reference>
<evidence type="ECO:0000256" key="28">
    <source>
        <dbReference type="SAM" id="Coils"/>
    </source>
</evidence>
<dbReference type="FunFam" id="1.10.8.710:FF:000004">
    <property type="entry name" value="Dynein axonemal heavy chain 6"/>
    <property type="match status" value="1"/>
</dbReference>
<dbReference type="Pfam" id="PF01591">
    <property type="entry name" value="6PF2K"/>
    <property type="match status" value="1"/>
</dbReference>
<evidence type="ECO:0000256" key="17">
    <source>
        <dbReference type="ARBA" id="ARBA00023017"/>
    </source>
</evidence>
<dbReference type="FunFam" id="1.20.920.30:FF:000005">
    <property type="entry name" value="Dynein, axonemal, heavy chain 2"/>
    <property type="match status" value="1"/>
</dbReference>
<proteinExistence type="inferred from homology"/>
<name>A0A9Q0IMP8_9TELE</name>
<dbReference type="InterPro" id="IPR041658">
    <property type="entry name" value="AAA_lid_11"/>
</dbReference>
<dbReference type="FunFam" id="1.10.472.130:FF:000006">
    <property type="entry name" value="Dynein axonemal heavy chain 1"/>
    <property type="match status" value="1"/>
</dbReference>
<dbReference type="GO" id="GO:0006003">
    <property type="term" value="P:fructose 2,6-bisphosphate metabolic process"/>
    <property type="evidence" value="ECO:0007669"/>
    <property type="project" value="InterPro"/>
</dbReference>
<dbReference type="Gene3D" id="3.40.50.1240">
    <property type="entry name" value="Phosphoglycerate mutase-like"/>
    <property type="match status" value="1"/>
</dbReference>
<evidence type="ECO:0000313" key="30">
    <source>
        <dbReference type="EMBL" id="KAJ3602591.1"/>
    </source>
</evidence>
<dbReference type="FunFam" id="3.40.50.300:FF:000362">
    <property type="entry name" value="Dynein, axonemal, heavy chain 6"/>
    <property type="match status" value="1"/>
</dbReference>
<dbReference type="Pfam" id="PF12775">
    <property type="entry name" value="AAA_7"/>
    <property type="match status" value="1"/>
</dbReference>
<dbReference type="GO" id="GO:0030286">
    <property type="term" value="C:dynein complex"/>
    <property type="evidence" value="ECO:0007669"/>
    <property type="project" value="UniProtKB-KW"/>
</dbReference>
<keyword evidence="11" id="KW-0677">Repeat</keyword>
<keyword evidence="20" id="KW-0505">Motor protein</keyword>
<keyword evidence="6" id="KW-0963">Cytoplasm</keyword>
<dbReference type="Gene3D" id="1.10.510.10">
    <property type="entry name" value="Transferase(Phosphotransferase) domain 1"/>
    <property type="match status" value="1"/>
</dbReference>
<dbReference type="CDD" id="cd14089">
    <property type="entry name" value="STKc_MAPKAPK"/>
    <property type="match status" value="1"/>
</dbReference>
<dbReference type="InterPro" id="IPR001345">
    <property type="entry name" value="PG/BPGM_mutase_AS"/>
</dbReference>
<keyword evidence="9" id="KW-0808">Transferase</keyword>
<comment type="subcellular location">
    <subcellularLocation>
        <location evidence="1">Cell projection</location>
        <location evidence="1">Cilium</location>
        <location evidence="1">Flagellum</location>
    </subcellularLocation>
    <subcellularLocation>
        <location evidence="2">Cytoplasm</location>
        <location evidence="2">Cytoskeleton</location>
        <location evidence="2">Cilium axoneme</location>
    </subcellularLocation>
</comment>
<evidence type="ECO:0000256" key="15">
    <source>
        <dbReference type="ARBA" id="ARBA00022840"/>
    </source>
</evidence>
<comment type="similarity">
    <text evidence="3">Belongs to the protein kinase superfamily. CAMK Ser/Thr protein kinase family.</text>
</comment>
<dbReference type="Pfam" id="PF17857">
    <property type="entry name" value="AAA_lid_1"/>
    <property type="match status" value="1"/>
</dbReference>
<dbReference type="FunFam" id="1.10.287.2620:FF:000002">
    <property type="entry name" value="Dynein heavy chain 2, axonemal"/>
    <property type="match status" value="1"/>
</dbReference>
<feature type="binding site" evidence="26">
    <location>
        <position position="4163"/>
    </location>
    <ligand>
        <name>substrate</name>
    </ligand>
</feature>
<dbReference type="Gene3D" id="1.10.8.720">
    <property type="entry name" value="Region D6 of dynein motor"/>
    <property type="match status" value="1"/>
</dbReference>
<dbReference type="Gene3D" id="1.20.920.20">
    <property type="match status" value="1"/>
</dbReference>
<dbReference type="PANTHER" id="PTHR22878:SF73">
    <property type="entry name" value="DYNEIN AXONEMAL HEAVY CHAIN 1"/>
    <property type="match status" value="1"/>
</dbReference>